<protein>
    <submittedName>
        <fullName evidence="1">Myocyte-specific enhancer factor 2D</fullName>
    </submittedName>
</protein>
<comment type="caution">
    <text evidence="1">The sequence shown here is derived from an EMBL/GenBank/DDBJ whole genome shotgun (WGS) entry which is preliminary data.</text>
</comment>
<sequence>MGRKKIRIQRITDERNRQVTFLKRKAGLLKKAYELSVLCDCEIAVIIFSSQNKLVQYASTNMDKVLMRYTDYGEPNESLTNTQCASIYRDGDADDHPLSALDAPNTASTPGVPHSELPSEIHSPEMHRYQSAQNSMLGSQMLGVAQPAYMGNQGFSPALGEEALSGSPYYSSLPYPNAATTAAQQSAAMYQQRMMPQASLPGAQMPVYQQYGSQRAPPQQLAYAPVQRTAYSTLAGYQQPVAATAMASMAAPAMTQLGAAPPVADARQYGMYQVGQPYQPGQVIGRPLDSFRTRLTSPATGAAPTTGVPPQYMVYRMPDGSQAADPQQPLHTIAEDEVDEEPQAEELQHVSQDEEPVEESGSASPARNPSDVEAETPSTGGLRVEIPVGGRSKSDAGQLRRTARSGQSTPATSRTNMSDSQSVKPNRRLPPAVNTSARLNNPLNEPGPQTAMLIEIAQNLPSPSTFYPQIYQQNENFSPLEFGTTPIIGHQQPSAFQWPVPGSVAGNRAPHQPSPLKRAVEKGASPGPASTSTDIPSPRKRSRNSQPS</sequence>
<evidence type="ECO:0000313" key="1">
    <source>
        <dbReference type="EMBL" id="KAJ1948491.1"/>
    </source>
</evidence>
<evidence type="ECO:0000313" key="2">
    <source>
        <dbReference type="Proteomes" id="UP001150603"/>
    </source>
</evidence>
<dbReference type="EMBL" id="JANBPW010000717">
    <property type="protein sequence ID" value="KAJ1948491.1"/>
    <property type="molecule type" value="Genomic_DNA"/>
</dbReference>
<name>A0ACC1JDG4_9FUNG</name>
<organism evidence="1 2">
    <name type="scientific">Linderina macrospora</name>
    <dbReference type="NCBI Taxonomy" id="4868"/>
    <lineage>
        <taxon>Eukaryota</taxon>
        <taxon>Fungi</taxon>
        <taxon>Fungi incertae sedis</taxon>
        <taxon>Zoopagomycota</taxon>
        <taxon>Kickxellomycotina</taxon>
        <taxon>Kickxellomycetes</taxon>
        <taxon>Kickxellales</taxon>
        <taxon>Kickxellaceae</taxon>
        <taxon>Linderina</taxon>
    </lineage>
</organism>
<dbReference type="Proteomes" id="UP001150603">
    <property type="component" value="Unassembled WGS sequence"/>
</dbReference>
<proteinExistence type="predicted"/>
<reference evidence="1" key="1">
    <citation type="submission" date="2022-07" db="EMBL/GenBank/DDBJ databases">
        <title>Phylogenomic reconstructions and comparative analyses of Kickxellomycotina fungi.</title>
        <authorList>
            <person name="Reynolds N.K."/>
            <person name="Stajich J.E."/>
            <person name="Barry K."/>
            <person name="Grigoriev I.V."/>
            <person name="Crous P."/>
            <person name="Smith M.E."/>
        </authorList>
    </citation>
    <scope>NUCLEOTIDE SEQUENCE</scope>
    <source>
        <strain evidence="1">NRRL 5244</strain>
    </source>
</reference>
<accession>A0ACC1JDG4</accession>
<keyword evidence="2" id="KW-1185">Reference proteome</keyword>
<gene>
    <name evidence="1" type="primary">MEF2D</name>
    <name evidence="1" type="ORF">FBU59_001568</name>
</gene>